<dbReference type="EMBL" id="JAWQEG010002500">
    <property type="protein sequence ID" value="KAK3871523.1"/>
    <property type="molecule type" value="Genomic_DNA"/>
</dbReference>
<sequence>MVGRLQTVTVDGHKSEEAEVISGVSQGSVLGPLLFLIHIGDIGERVGSSCLSSFADDTSISLPVTTADEVSYLQQDLNIVCLCMGSSKQHDI</sequence>
<accession>A0AAE1KFW8</accession>
<evidence type="ECO:0008006" key="3">
    <source>
        <dbReference type="Google" id="ProtNLM"/>
    </source>
</evidence>
<evidence type="ECO:0000313" key="2">
    <source>
        <dbReference type="Proteomes" id="UP001286313"/>
    </source>
</evidence>
<organism evidence="1 2">
    <name type="scientific">Petrolisthes cinctipes</name>
    <name type="common">Flat porcelain crab</name>
    <dbReference type="NCBI Taxonomy" id="88211"/>
    <lineage>
        <taxon>Eukaryota</taxon>
        <taxon>Metazoa</taxon>
        <taxon>Ecdysozoa</taxon>
        <taxon>Arthropoda</taxon>
        <taxon>Crustacea</taxon>
        <taxon>Multicrustacea</taxon>
        <taxon>Malacostraca</taxon>
        <taxon>Eumalacostraca</taxon>
        <taxon>Eucarida</taxon>
        <taxon>Decapoda</taxon>
        <taxon>Pleocyemata</taxon>
        <taxon>Anomura</taxon>
        <taxon>Galatheoidea</taxon>
        <taxon>Porcellanidae</taxon>
        <taxon>Petrolisthes</taxon>
    </lineage>
</organism>
<comment type="caution">
    <text evidence="1">The sequence shown here is derived from an EMBL/GenBank/DDBJ whole genome shotgun (WGS) entry which is preliminary data.</text>
</comment>
<dbReference type="AlphaFoldDB" id="A0AAE1KFW8"/>
<reference evidence="1" key="1">
    <citation type="submission" date="2023-10" db="EMBL/GenBank/DDBJ databases">
        <title>Genome assemblies of two species of porcelain crab, Petrolisthes cinctipes and Petrolisthes manimaculis (Anomura: Porcellanidae).</title>
        <authorList>
            <person name="Angst P."/>
        </authorList>
    </citation>
    <scope>NUCLEOTIDE SEQUENCE</scope>
    <source>
        <strain evidence="1">PB745_01</strain>
        <tissue evidence="1">Gill</tissue>
    </source>
</reference>
<keyword evidence="2" id="KW-1185">Reference proteome</keyword>
<protein>
    <recommendedName>
        <fullName evidence="3">Reverse transcriptase domain-containing protein</fullName>
    </recommendedName>
</protein>
<proteinExistence type="predicted"/>
<name>A0AAE1KFW8_PETCI</name>
<gene>
    <name evidence="1" type="ORF">Pcinc_023331</name>
</gene>
<dbReference type="Proteomes" id="UP001286313">
    <property type="component" value="Unassembled WGS sequence"/>
</dbReference>
<evidence type="ECO:0000313" key="1">
    <source>
        <dbReference type="EMBL" id="KAK3871523.1"/>
    </source>
</evidence>